<keyword evidence="7 15" id="KW-0255">Endonuclease</keyword>
<comment type="subunit">
    <text evidence="14">Monomer. Binds crRNA and tracrRNA.</text>
</comment>
<evidence type="ECO:0000256" key="2">
    <source>
        <dbReference type="ARBA" id="ARBA00006594"/>
    </source>
</evidence>
<dbReference type="GO" id="GO:0016787">
    <property type="term" value="F:hydrolase activity"/>
    <property type="evidence" value="ECO:0007669"/>
    <property type="project" value="UniProtKB-KW"/>
</dbReference>
<dbReference type="Pfam" id="PF01844">
    <property type="entry name" value="HNH"/>
    <property type="match status" value="1"/>
</dbReference>
<dbReference type="InterPro" id="IPR002052">
    <property type="entry name" value="DNA_methylase_N6_adenine_CS"/>
</dbReference>
<dbReference type="Gene3D" id="1.10.30.50">
    <property type="match status" value="1"/>
</dbReference>
<dbReference type="CDD" id="cd00085">
    <property type="entry name" value="HNHc"/>
    <property type="match status" value="1"/>
</dbReference>
<dbReference type="InterPro" id="IPR002941">
    <property type="entry name" value="DNA_methylase_N4/N6"/>
</dbReference>
<comment type="caution">
    <text evidence="18">The sequence shown here is derived from an EMBL/GenBank/DDBJ whole genome shotgun (WGS) entry which is preliminary data.</text>
</comment>
<dbReference type="EC" id="2.1.1.-" evidence="16"/>
<evidence type="ECO:0000256" key="3">
    <source>
        <dbReference type="ARBA" id="ARBA00022603"/>
    </source>
</evidence>
<evidence type="ECO:0000256" key="6">
    <source>
        <dbReference type="ARBA" id="ARBA00022723"/>
    </source>
</evidence>
<keyword evidence="11" id="KW-0051">Antiviral defense</keyword>
<dbReference type="Pfam" id="PF01555">
    <property type="entry name" value="N6_N4_Mtase"/>
    <property type="match status" value="1"/>
</dbReference>
<proteinExistence type="inferred from homology"/>
<dbReference type="GO" id="GO:0032259">
    <property type="term" value="P:methylation"/>
    <property type="evidence" value="ECO:0007669"/>
    <property type="project" value="UniProtKB-KW"/>
</dbReference>
<evidence type="ECO:0000256" key="15">
    <source>
        <dbReference type="PROSITE-ProRule" id="PRU01085"/>
    </source>
</evidence>
<reference evidence="18 19" key="1">
    <citation type="submission" date="2019-09" db="EMBL/GenBank/DDBJ databases">
        <title>Characterisation of the sponge microbiome using genome-centric metagenomics.</title>
        <authorList>
            <person name="Engelberts J.P."/>
            <person name="Robbins S.J."/>
            <person name="De Goeij J.M."/>
            <person name="Aranda M."/>
            <person name="Bell S.C."/>
            <person name="Webster N.S."/>
        </authorList>
    </citation>
    <scope>NUCLEOTIDE SEQUENCE [LARGE SCALE GENOMIC DNA]</scope>
    <source>
        <strain evidence="18">SB0662_bin_43</strain>
    </source>
</reference>
<dbReference type="InterPro" id="IPR002711">
    <property type="entry name" value="HNH"/>
</dbReference>
<gene>
    <name evidence="18" type="ORF">F4X82_03460</name>
</gene>
<comment type="cofactor">
    <cofactor evidence="1">
        <name>Mg(2+)</name>
        <dbReference type="ChEBI" id="CHEBI:18420"/>
    </cofactor>
</comment>
<dbReference type="PANTHER" id="PTHR33877">
    <property type="entry name" value="SLL1193 PROTEIN"/>
    <property type="match status" value="1"/>
</dbReference>
<keyword evidence="4" id="KW-0808">Transferase</keyword>
<keyword evidence="8 15" id="KW-0378">Hydrolase</keyword>
<dbReference type="InterPro" id="IPR052892">
    <property type="entry name" value="NA-targeting_endonuclease"/>
</dbReference>
<evidence type="ECO:0000256" key="8">
    <source>
        <dbReference type="ARBA" id="ARBA00022801"/>
    </source>
</evidence>
<accession>A0A845DAW0</accession>
<dbReference type="PROSITE" id="PS51749">
    <property type="entry name" value="HNH_CAS9"/>
    <property type="match status" value="1"/>
</dbReference>
<evidence type="ECO:0000256" key="5">
    <source>
        <dbReference type="ARBA" id="ARBA00022722"/>
    </source>
</evidence>
<dbReference type="GO" id="GO:0003677">
    <property type="term" value="F:DNA binding"/>
    <property type="evidence" value="ECO:0007669"/>
    <property type="project" value="UniProtKB-UniRule"/>
</dbReference>
<keyword evidence="9" id="KW-0460">Magnesium</keyword>
<evidence type="ECO:0000256" key="14">
    <source>
        <dbReference type="ARBA" id="ARBA00046380"/>
    </source>
</evidence>
<evidence type="ECO:0000313" key="19">
    <source>
        <dbReference type="Proteomes" id="UP000449092"/>
    </source>
</evidence>
<keyword evidence="5 15" id="KW-0540">Nuclease</keyword>
<dbReference type="EMBL" id="VXOY01000031">
    <property type="protein sequence ID" value="MYE38545.1"/>
    <property type="molecule type" value="Genomic_DNA"/>
</dbReference>
<sequence>MKQQIQNRTLFIRDNLDVLRGMNSESVDLIYIDPPFNSNRNYEAPIGSVANGASFKDVWYLDDVEQEWIDSIEVQNTALYNLLETVGTMGRSREANGNKGYLQYMSIRLLEMYRILKPTGSIYLHCDTKMSHYLKMVMDCIFGVRRFRNEIVWGYKWGGVSKRFFAKKHDIILFYARKQSKYIFNADDVREPYETKDTRWHNNKRGKIMRDLWDDIPIINTMAKERTGYPTQKPLVLLERIIQASSNEGDMVLDAFCGCATTLVAAEKHNRQWIGIDVSQKAVELVNQRMKQESERAESNILEWGQGKYQVIVRKDVPQRTDKEQVVINTNVKQQLYEKQKGICNGCDIHFPMRNLEIDHILPRSKGGQDNIKNLQLLCGACNRQKGDRDMNYLKAQVRKDQKGYRY</sequence>
<dbReference type="InterPro" id="IPR029063">
    <property type="entry name" value="SAM-dependent_MTases_sf"/>
</dbReference>
<name>A0A845DAW0_9BACT</name>
<evidence type="ECO:0000256" key="4">
    <source>
        <dbReference type="ARBA" id="ARBA00022679"/>
    </source>
</evidence>
<feature type="domain" description="HNH Cas9-type" evidence="17">
    <location>
        <begin position="287"/>
        <end position="407"/>
    </location>
</feature>
<dbReference type="GO" id="GO:0051607">
    <property type="term" value="P:defense response to virus"/>
    <property type="evidence" value="ECO:0007669"/>
    <property type="project" value="UniProtKB-KW"/>
</dbReference>
<evidence type="ECO:0000259" key="17">
    <source>
        <dbReference type="PROSITE" id="PS51749"/>
    </source>
</evidence>
<dbReference type="PROSITE" id="PS00092">
    <property type="entry name" value="N6_MTASE"/>
    <property type="match status" value="1"/>
</dbReference>
<dbReference type="SUPFAM" id="SSF53335">
    <property type="entry name" value="S-adenosyl-L-methionine-dependent methyltransferases"/>
    <property type="match status" value="1"/>
</dbReference>
<keyword evidence="6" id="KW-0479">Metal-binding</keyword>
<protein>
    <recommendedName>
        <fullName evidence="16">Methyltransferase</fullName>
        <ecNumber evidence="16">2.1.1.-</ecNumber>
    </recommendedName>
</protein>
<dbReference type="AlphaFoldDB" id="A0A845DAW0"/>
<dbReference type="GO" id="GO:0008270">
    <property type="term" value="F:zinc ion binding"/>
    <property type="evidence" value="ECO:0007669"/>
    <property type="project" value="InterPro"/>
</dbReference>
<organism evidence="18 19">
    <name type="scientific">Candidatus Spechtbacteria bacterium SB0662_bin_43</name>
    <dbReference type="NCBI Taxonomy" id="2604897"/>
    <lineage>
        <taxon>Bacteria</taxon>
        <taxon>Candidatus Spechtiibacteriota</taxon>
    </lineage>
</organism>
<keyword evidence="13" id="KW-0464">Manganese</keyword>
<keyword evidence="12 15" id="KW-0238">DNA-binding</keyword>
<dbReference type="SMART" id="SM00507">
    <property type="entry name" value="HNHc"/>
    <property type="match status" value="1"/>
</dbReference>
<evidence type="ECO:0000313" key="18">
    <source>
        <dbReference type="EMBL" id="MYE38545.1"/>
    </source>
</evidence>
<evidence type="ECO:0000256" key="1">
    <source>
        <dbReference type="ARBA" id="ARBA00001946"/>
    </source>
</evidence>
<dbReference type="GO" id="GO:0008170">
    <property type="term" value="F:N-methyltransferase activity"/>
    <property type="evidence" value="ECO:0007669"/>
    <property type="project" value="InterPro"/>
</dbReference>
<dbReference type="GO" id="GO:0004519">
    <property type="term" value="F:endonuclease activity"/>
    <property type="evidence" value="ECO:0007669"/>
    <property type="project" value="UniProtKB-UniRule"/>
</dbReference>
<evidence type="ECO:0000256" key="7">
    <source>
        <dbReference type="ARBA" id="ARBA00022759"/>
    </source>
</evidence>
<evidence type="ECO:0000256" key="13">
    <source>
        <dbReference type="ARBA" id="ARBA00023211"/>
    </source>
</evidence>
<dbReference type="GO" id="GO:0003723">
    <property type="term" value="F:RNA binding"/>
    <property type="evidence" value="ECO:0007669"/>
    <property type="project" value="UniProtKB-UniRule"/>
</dbReference>
<evidence type="ECO:0000256" key="16">
    <source>
        <dbReference type="RuleBase" id="RU362026"/>
    </source>
</evidence>
<evidence type="ECO:0000256" key="11">
    <source>
        <dbReference type="ARBA" id="ARBA00023118"/>
    </source>
</evidence>
<evidence type="ECO:0000256" key="12">
    <source>
        <dbReference type="ARBA" id="ARBA00023125"/>
    </source>
</evidence>
<dbReference type="InterPro" id="IPR033114">
    <property type="entry name" value="HNH_CAS9"/>
</dbReference>
<evidence type="ECO:0000256" key="10">
    <source>
        <dbReference type="ARBA" id="ARBA00022884"/>
    </source>
</evidence>
<comment type="similarity">
    <text evidence="2 16">Belongs to the N(4)/N(6)-methyltransferase family.</text>
</comment>
<keyword evidence="3" id="KW-0489">Methyltransferase</keyword>
<dbReference type="InterPro" id="IPR003615">
    <property type="entry name" value="HNH_nuc"/>
</dbReference>
<dbReference type="PANTHER" id="PTHR33877:SF1">
    <property type="entry name" value="TYPE IV METHYL-DIRECTED RESTRICTION ENZYME ECOKMCRA"/>
    <property type="match status" value="1"/>
</dbReference>
<keyword evidence="10" id="KW-0694">RNA-binding</keyword>
<evidence type="ECO:0000256" key="9">
    <source>
        <dbReference type="ARBA" id="ARBA00022842"/>
    </source>
</evidence>
<dbReference type="Gene3D" id="3.40.50.150">
    <property type="entry name" value="Vaccinia Virus protein VP39"/>
    <property type="match status" value="1"/>
</dbReference>
<dbReference type="InterPro" id="IPR001091">
    <property type="entry name" value="RM_Methyltransferase"/>
</dbReference>
<dbReference type="Proteomes" id="UP000449092">
    <property type="component" value="Unassembled WGS sequence"/>
</dbReference>
<dbReference type="PRINTS" id="PR00508">
    <property type="entry name" value="S21N4MTFRASE"/>
</dbReference>